<accession>A0A378HZC6</accession>
<keyword evidence="2" id="KW-1185">Reference proteome</keyword>
<protein>
    <submittedName>
        <fullName evidence="1">Uncharacterized protein</fullName>
    </submittedName>
</protein>
<dbReference type="EMBL" id="UGNV01000001">
    <property type="protein sequence ID" value="STX27725.1"/>
    <property type="molecule type" value="Genomic_DNA"/>
</dbReference>
<evidence type="ECO:0000313" key="1">
    <source>
        <dbReference type="EMBL" id="STX27725.1"/>
    </source>
</evidence>
<dbReference type="Proteomes" id="UP000254968">
    <property type="component" value="Unassembled WGS sequence"/>
</dbReference>
<sequence>MNKRLVWNFEIKAGKRSAIDQLPAQEQDSIRWEARYFWPEPTTIILHGLNETILSLADFEIKEREDSYYLLPQYHLNIKKRKDKLLYKPLLGQKEPCYGFGKKINLMTISPEQALPGCPALEAGTLLKLLQSQGTIIDVYKTALIYKFTCSPSVKLELSRLIINKTIYFSASIEGYSYDLVAKINSLLLKQPISCDYVTFLQKLTHDK</sequence>
<evidence type="ECO:0000313" key="2">
    <source>
        <dbReference type="Proteomes" id="UP000254968"/>
    </source>
</evidence>
<organism evidence="1 2">
    <name type="scientific">Legionella beliardensis</name>
    <dbReference type="NCBI Taxonomy" id="91822"/>
    <lineage>
        <taxon>Bacteria</taxon>
        <taxon>Pseudomonadati</taxon>
        <taxon>Pseudomonadota</taxon>
        <taxon>Gammaproteobacteria</taxon>
        <taxon>Legionellales</taxon>
        <taxon>Legionellaceae</taxon>
        <taxon>Legionella</taxon>
    </lineage>
</organism>
<gene>
    <name evidence="1" type="ORF">NCTC13315_00232</name>
</gene>
<name>A0A378HZC6_9GAMM</name>
<reference evidence="1 2" key="1">
    <citation type="submission" date="2018-06" db="EMBL/GenBank/DDBJ databases">
        <authorList>
            <consortium name="Pathogen Informatics"/>
            <person name="Doyle S."/>
        </authorList>
    </citation>
    <scope>NUCLEOTIDE SEQUENCE [LARGE SCALE GENOMIC DNA]</scope>
    <source>
        <strain evidence="1 2">NCTC13315</strain>
    </source>
</reference>
<dbReference type="AlphaFoldDB" id="A0A378HZC6"/>
<dbReference type="OrthoDB" id="5647572at2"/>
<dbReference type="RefSeq" id="WP_115301520.1">
    <property type="nucleotide sequence ID" value="NZ_CAAAHO010000003.1"/>
</dbReference>
<proteinExistence type="predicted"/>